<feature type="transmembrane region" description="Helical" evidence="7">
    <location>
        <begin position="181"/>
        <end position="202"/>
    </location>
</feature>
<comment type="similarity">
    <text evidence="5">Belongs to the SAT4 family.</text>
</comment>
<evidence type="ECO:0000259" key="8">
    <source>
        <dbReference type="Pfam" id="PF20684"/>
    </source>
</evidence>
<evidence type="ECO:0000313" key="9">
    <source>
        <dbReference type="EMBL" id="KAK6508873.1"/>
    </source>
</evidence>
<feature type="region of interest" description="Disordered" evidence="6">
    <location>
        <begin position="348"/>
        <end position="380"/>
    </location>
</feature>
<evidence type="ECO:0000256" key="5">
    <source>
        <dbReference type="ARBA" id="ARBA00038359"/>
    </source>
</evidence>
<proteinExistence type="inferred from homology"/>
<keyword evidence="4 7" id="KW-0472">Membrane</keyword>
<dbReference type="GO" id="GO:0016020">
    <property type="term" value="C:membrane"/>
    <property type="evidence" value="ECO:0007669"/>
    <property type="project" value="UniProtKB-SubCell"/>
</dbReference>
<gene>
    <name evidence="9" type="ORF">TWF481_003640</name>
</gene>
<feature type="transmembrane region" description="Helical" evidence="7">
    <location>
        <begin position="214"/>
        <end position="236"/>
    </location>
</feature>
<feature type="transmembrane region" description="Helical" evidence="7">
    <location>
        <begin position="135"/>
        <end position="161"/>
    </location>
</feature>
<dbReference type="InterPro" id="IPR052337">
    <property type="entry name" value="SAT4-like"/>
</dbReference>
<feature type="transmembrane region" description="Helical" evidence="7">
    <location>
        <begin position="97"/>
        <end position="123"/>
    </location>
</feature>
<feature type="domain" description="Rhodopsin" evidence="8">
    <location>
        <begin position="26"/>
        <end position="272"/>
    </location>
</feature>
<keyword evidence="2 7" id="KW-0812">Transmembrane</keyword>
<feature type="region of interest" description="Disordered" evidence="6">
    <location>
        <begin position="287"/>
        <end position="322"/>
    </location>
</feature>
<dbReference type="PANTHER" id="PTHR33048">
    <property type="entry name" value="PTH11-LIKE INTEGRAL MEMBRANE PROTEIN (AFU_ORTHOLOGUE AFUA_5G11245)"/>
    <property type="match status" value="1"/>
</dbReference>
<evidence type="ECO:0000313" key="10">
    <source>
        <dbReference type="Proteomes" id="UP001370758"/>
    </source>
</evidence>
<evidence type="ECO:0000256" key="3">
    <source>
        <dbReference type="ARBA" id="ARBA00022989"/>
    </source>
</evidence>
<accession>A0AAV9WMW6</accession>
<protein>
    <recommendedName>
        <fullName evidence="8">Rhodopsin domain-containing protein</fullName>
    </recommendedName>
</protein>
<organism evidence="9 10">
    <name type="scientific">Arthrobotrys musiformis</name>
    <dbReference type="NCBI Taxonomy" id="47236"/>
    <lineage>
        <taxon>Eukaryota</taxon>
        <taxon>Fungi</taxon>
        <taxon>Dikarya</taxon>
        <taxon>Ascomycota</taxon>
        <taxon>Pezizomycotina</taxon>
        <taxon>Orbiliomycetes</taxon>
        <taxon>Orbiliales</taxon>
        <taxon>Orbiliaceae</taxon>
        <taxon>Arthrobotrys</taxon>
    </lineage>
</organism>
<dbReference type="InterPro" id="IPR049326">
    <property type="entry name" value="Rhodopsin_dom_fungi"/>
</dbReference>
<dbReference type="Pfam" id="PF20684">
    <property type="entry name" value="Fung_rhodopsin"/>
    <property type="match status" value="1"/>
</dbReference>
<comment type="caution">
    <text evidence="9">The sequence shown here is derived from an EMBL/GenBank/DDBJ whole genome shotgun (WGS) entry which is preliminary data.</text>
</comment>
<keyword evidence="10" id="KW-1185">Reference proteome</keyword>
<comment type="subcellular location">
    <subcellularLocation>
        <location evidence="1">Membrane</location>
        <topology evidence="1">Multi-pass membrane protein</topology>
    </subcellularLocation>
</comment>
<sequence>MLTASQAIGLKIFLFILAIIVVALKQAVRWWLKTKFGWTDIFIALCVGLYLSEEVIAIELHKLDFFNMPVANFSVNGYKELLQNTEDKARLSLMLRLLFFSSFVTFTIFWVIKAAFMALYTYLVPPWLHGLRWCIHLTSVLVFLSYIGFLVTNIFSCGDVAANWSTDPEKFCFSFSRESGVIYLTTLHLLTEVIIFIIPFFILPHIMLPTAEKWGLALMFALGLLTISCTVARTATVLSAQSFTYHSLLTWDSGEITCGIIVVCAPSIKWLILWATGHKRKRAIRAFHGRPEGSSSDATSRAGASRASRVVRRAPDSEDDDIGAMQNLEPIAVVVKHDLSIDVESLRASREDVQSAISSSKDISGNGPWPDKPPKSFLHL</sequence>
<evidence type="ECO:0000256" key="7">
    <source>
        <dbReference type="SAM" id="Phobius"/>
    </source>
</evidence>
<evidence type="ECO:0000256" key="2">
    <source>
        <dbReference type="ARBA" id="ARBA00022692"/>
    </source>
</evidence>
<dbReference type="AlphaFoldDB" id="A0AAV9WMW6"/>
<feature type="transmembrane region" description="Helical" evidence="7">
    <location>
        <begin position="36"/>
        <end position="58"/>
    </location>
</feature>
<feature type="compositionally biased region" description="Low complexity" evidence="6">
    <location>
        <begin position="293"/>
        <end position="308"/>
    </location>
</feature>
<feature type="transmembrane region" description="Helical" evidence="7">
    <location>
        <begin position="6"/>
        <end position="24"/>
    </location>
</feature>
<evidence type="ECO:0000256" key="1">
    <source>
        <dbReference type="ARBA" id="ARBA00004141"/>
    </source>
</evidence>
<dbReference type="EMBL" id="JAVHJL010000002">
    <property type="protein sequence ID" value="KAK6508873.1"/>
    <property type="molecule type" value="Genomic_DNA"/>
</dbReference>
<feature type="transmembrane region" description="Helical" evidence="7">
    <location>
        <begin position="256"/>
        <end position="275"/>
    </location>
</feature>
<reference evidence="9 10" key="1">
    <citation type="submission" date="2023-08" db="EMBL/GenBank/DDBJ databases">
        <authorList>
            <person name="Palmer J.M."/>
        </authorList>
    </citation>
    <scope>NUCLEOTIDE SEQUENCE [LARGE SCALE GENOMIC DNA]</scope>
    <source>
        <strain evidence="9 10">TWF481</strain>
    </source>
</reference>
<dbReference type="Proteomes" id="UP001370758">
    <property type="component" value="Unassembled WGS sequence"/>
</dbReference>
<keyword evidence="3 7" id="KW-1133">Transmembrane helix</keyword>
<dbReference type="PANTHER" id="PTHR33048:SF47">
    <property type="entry name" value="INTEGRAL MEMBRANE PROTEIN-RELATED"/>
    <property type="match status" value="1"/>
</dbReference>
<name>A0AAV9WMW6_9PEZI</name>
<evidence type="ECO:0000256" key="4">
    <source>
        <dbReference type="ARBA" id="ARBA00023136"/>
    </source>
</evidence>
<evidence type="ECO:0000256" key="6">
    <source>
        <dbReference type="SAM" id="MobiDB-lite"/>
    </source>
</evidence>